<evidence type="ECO:0000313" key="2">
    <source>
        <dbReference type="Proteomes" id="UP000184222"/>
    </source>
</evidence>
<dbReference type="AlphaFoldDB" id="A0A1L4BRN2"/>
<reference evidence="1 2" key="1">
    <citation type="journal article" date="2016" name="Appl. Environ. Microbiol.">
        <title>Whole genome relationships among Francisella bacteria of diverse origin define new species and provide specific regions for detection.</title>
        <authorList>
            <person name="Challacombe J.F."/>
            <person name="Petersen J.M."/>
            <person name="Gallegos-Graves V."/>
            <person name="Hodge D."/>
            <person name="Pillai S."/>
            <person name="Kuske C.R."/>
        </authorList>
    </citation>
    <scope>NUCLEOTIDE SEQUENCE [LARGE SCALE GENOMIC DNA]</scope>
    <source>
        <strain evidence="2">TX07-7310</strain>
    </source>
</reference>
<evidence type="ECO:0000313" key="1">
    <source>
        <dbReference type="EMBL" id="API86497.1"/>
    </source>
</evidence>
<proteinExistence type="predicted"/>
<dbReference type="EMBL" id="CP016796">
    <property type="protein sequence ID" value="API86497.1"/>
    <property type="molecule type" value="Genomic_DNA"/>
</dbReference>
<name>A0A1L4BRN2_9GAMM</name>
<sequence length="110" mass="12880">MYNSLVKDLLSKITIDDGNILPEQQKYQVKDSFSTVELYISDDMVSYRAFGDVYVMTMVKFLQIKLQHRQNLKDITLESLIADFDLPEVKYRNALQIVELIEKINERSTL</sequence>
<dbReference type="RefSeq" id="WP_072711852.1">
    <property type="nucleotide sequence ID" value="NZ_CP016796.1"/>
</dbReference>
<organism evidence="1 2">
    <name type="scientific">Francisella uliginis</name>
    <dbReference type="NCBI Taxonomy" id="573570"/>
    <lineage>
        <taxon>Bacteria</taxon>
        <taxon>Pseudomonadati</taxon>
        <taxon>Pseudomonadota</taxon>
        <taxon>Gammaproteobacteria</taxon>
        <taxon>Thiotrichales</taxon>
        <taxon>Francisellaceae</taxon>
        <taxon>Francisella</taxon>
    </lineage>
</organism>
<keyword evidence="2" id="KW-1185">Reference proteome</keyword>
<dbReference type="Proteomes" id="UP000184222">
    <property type="component" value="Chromosome"/>
</dbReference>
<dbReference type="STRING" id="573570.F7310_03640"/>
<accession>A0A1L4BRN2</accession>
<dbReference type="KEGG" id="frx:F7310_03640"/>
<gene>
    <name evidence="1" type="ORF">F7310_03640</name>
</gene>
<protein>
    <recommendedName>
        <fullName evidence="3">NIF system FeS cluster assembly NifU N-terminal domain-containing protein</fullName>
    </recommendedName>
</protein>
<dbReference type="OrthoDB" id="5604614at2"/>
<evidence type="ECO:0008006" key="3">
    <source>
        <dbReference type="Google" id="ProtNLM"/>
    </source>
</evidence>